<dbReference type="SUPFAM" id="SSF46955">
    <property type="entry name" value="Putative DNA-binding domain"/>
    <property type="match status" value="1"/>
</dbReference>
<protein>
    <submittedName>
        <fullName evidence="2">DNA-binding protein</fullName>
    </submittedName>
</protein>
<dbReference type="KEGG" id="ato:CIW82_14140"/>
<dbReference type="PATRIC" id="fig|104102.7.peg.1007"/>
<keyword evidence="4" id="KW-1185">Reference proteome</keyword>
<gene>
    <name evidence="3" type="ORF">AtDm6_1013</name>
    <name evidence="2" type="ORF">CIW82_14140</name>
</gene>
<dbReference type="InterPro" id="IPR041657">
    <property type="entry name" value="HTH_17"/>
</dbReference>
<dbReference type="EMBL" id="JOKM01000029">
    <property type="protein sequence ID" value="KGB24764.1"/>
    <property type="molecule type" value="Genomic_DNA"/>
</dbReference>
<reference evidence="2 5" key="2">
    <citation type="submission" date="2017-08" db="EMBL/GenBank/DDBJ databases">
        <title>Complete Genome Sequence of Acetobacter tropicalis Oregon-R-modENCODE STRAIN BDGP1, an acetic acid bacterium isolated from Drosophila melanogaster gut.</title>
        <authorList>
            <person name="Wan K.H."/>
            <person name="Yu C."/>
            <person name="Park S."/>
            <person name="Hammonds A.S."/>
            <person name="Booth B.W."/>
            <person name="Celniker S.E."/>
        </authorList>
    </citation>
    <scope>NUCLEOTIDE SEQUENCE [LARGE SCALE GENOMIC DNA]</scope>
    <source>
        <strain evidence="2 5">BDGP1</strain>
    </source>
</reference>
<organism evidence="3 4">
    <name type="scientific">Acetobacter tropicalis</name>
    <dbReference type="NCBI Taxonomy" id="104102"/>
    <lineage>
        <taxon>Bacteria</taxon>
        <taxon>Pseudomonadati</taxon>
        <taxon>Pseudomonadota</taxon>
        <taxon>Alphaproteobacteria</taxon>
        <taxon>Acetobacterales</taxon>
        <taxon>Acetobacteraceae</taxon>
        <taxon>Acetobacter</taxon>
    </lineage>
</organism>
<sequence length="88" mass="10030">MVRKRPQPRPARHLRTPQAAEWLGISPRTLERYRTIGGGPVFYKLGNRVTYTTGDLKTWVENGLSKSIFSKNYILMRAGVARRGKGRS</sequence>
<evidence type="ECO:0000259" key="1">
    <source>
        <dbReference type="Pfam" id="PF12728"/>
    </source>
</evidence>
<dbReference type="RefSeq" id="WP_081938982.1">
    <property type="nucleotide sequence ID" value="NZ_CP022699.1"/>
</dbReference>
<name>A0A094YVW4_9PROT</name>
<dbReference type="InterPro" id="IPR009061">
    <property type="entry name" value="DNA-bd_dom_put_sf"/>
</dbReference>
<dbReference type="Pfam" id="PF12728">
    <property type="entry name" value="HTH_17"/>
    <property type="match status" value="1"/>
</dbReference>
<dbReference type="Proteomes" id="UP000220394">
    <property type="component" value="Chromosome"/>
</dbReference>
<dbReference type="STRING" id="104102.AtDm6_1013"/>
<reference evidence="3 4" key="1">
    <citation type="submission" date="2014-06" db="EMBL/GenBank/DDBJ databases">
        <title>Functional and comparative genomic analyses of the Drosophila gut microbiota identify candidate symbiosis factors.</title>
        <authorList>
            <person name="Newell P.D."/>
            <person name="Chaston J.M."/>
            <person name="Douglas A.E."/>
        </authorList>
    </citation>
    <scope>NUCLEOTIDE SEQUENCE [LARGE SCALE GENOMIC DNA]</scope>
    <source>
        <strain evidence="3 4">DmCS_006</strain>
    </source>
</reference>
<feature type="domain" description="Helix-turn-helix" evidence="1">
    <location>
        <begin position="14"/>
        <end position="62"/>
    </location>
</feature>
<accession>A0A094YVW4</accession>
<evidence type="ECO:0000313" key="2">
    <source>
        <dbReference type="EMBL" id="ATJ91663.1"/>
    </source>
</evidence>
<dbReference type="GO" id="GO:0003677">
    <property type="term" value="F:DNA binding"/>
    <property type="evidence" value="ECO:0007669"/>
    <property type="project" value="UniProtKB-KW"/>
</dbReference>
<keyword evidence="2" id="KW-0238">DNA-binding</keyword>
<dbReference type="Proteomes" id="UP000029448">
    <property type="component" value="Unassembled WGS sequence"/>
</dbReference>
<evidence type="ECO:0000313" key="4">
    <source>
        <dbReference type="Proteomes" id="UP000029448"/>
    </source>
</evidence>
<proteinExistence type="predicted"/>
<evidence type="ECO:0000313" key="5">
    <source>
        <dbReference type="Proteomes" id="UP000220394"/>
    </source>
</evidence>
<dbReference type="EMBL" id="CP022699">
    <property type="protein sequence ID" value="ATJ91663.1"/>
    <property type="molecule type" value="Genomic_DNA"/>
</dbReference>
<evidence type="ECO:0000313" key="3">
    <source>
        <dbReference type="EMBL" id="KGB24764.1"/>
    </source>
</evidence>
<dbReference type="GeneID" id="89478719"/>
<dbReference type="AlphaFoldDB" id="A0A094YVW4"/>